<evidence type="ECO:0008006" key="6">
    <source>
        <dbReference type="Google" id="ProtNLM"/>
    </source>
</evidence>
<dbReference type="PROSITE" id="PS50088">
    <property type="entry name" value="ANK_REPEAT"/>
    <property type="match status" value="2"/>
</dbReference>
<proteinExistence type="predicted"/>
<protein>
    <recommendedName>
        <fullName evidence="6">Ankyrin repeat domain-containing protein</fullName>
    </recommendedName>
</protein>
<dbReference type="InterPro" id="IPR036770">
    <property type="entry name" value="Ankyrin_rpt-contain_sf"/>
</dbReference>
<accession>A0AB34KA24</accession>
<evidence type="ECO:0000313" key="4">
    <source>
        <dbReference type="EMBL" id="KAL1529681.1"/>
    </source>
</evidence>
<sequence>MLCLPLLASALAPGVSRRAALSGAAAISGSFVPLSARAFDLPALDEFENPVARAKYAGMKNPDLTKQQSLIFYAITVNDISSIQAMADGGWALTSLQDSAGKTPLHRAAQVGNTAAGDILLKAGCDVNSKTRWAETPLHMAVRNGKLASVKQLVAAGADLNAATVTGATALILAQKYRMAQVEAYLTELSGAA</sequence>
<evidence type="ECO:0000313" key="5">
    <source>
        <dbReference type="Proteomes" id="UP001515480"/>
    </source>
</evidence>
<dbReference type="InterPro" id="IPR002110">
    <property type="entry name" value="Ankyrin_rpt"/>
</dbReference>
<evidence type="ECO:0000256" key="3">
    <source>
        <dbReference type="PROSITE-ProRule" id="PRU00023"/>
    </source>
</evidence>
<dbReference type="GO" id="GO:0085020">
    <property type="term" value="P:protein K6-linked ubiquitination"/>
    <property type="evidence" value="ECO:0007669"/>
    <property type="project" value="TreeGrafter"/>
</dbReference>
<keyword evidence="1" id="KW-0677">Repeat</keyword>
<dbReference type="PANTHER" id="PTHR24171">
    <property type="entry name" value="ANKYRIN REPEAT DOMAIN-CONTAINING PROTEIN 39-RELATED"/>
    <property type="match status" value="1"/>
</dbReference>
<evidence type="ECO:0000256" key="2">
    <source>
        <dbReference type="ARBA" id="ARBA00023043"/>
    </source>
</evidence>
<gene>
    <name evidence="4" type="ORF">AB1Y20_000620</name>
</gene>
<evidence type="ECO:0000256" key="1">
    <source>
        <dbReference type="ARBA" id="ARBA00022737"/>
    </source>
</evidence>
<dbReference type="GO" id="GO:0004842">
    <property type="term" value="F:ubiquitin-protein transferase activity"/>
    <property type="evidence" value="ECO:0007669"/>
    <property type="project" value="TreeGrafter"/>
</dbReference>
<dbReference type="Pfam" id="PF13857">
    <property type="entry name" value="Ank_5"/>
    <property type="match status" value="1"/>
</dbReference>
<comment type="caution">
    <text evidence="4">The sequence shown here is derived from an EMBL/GenBank/DDBJ whole genome shotgun (WGS) entry which is preliminary data.</text>
</comment>
<dbReference type="PROSITE" id="PS50297">
    <property type="entry name" value="ANK_REP_REGION"/>
    <property type="match status" value="2"/>
</dbReference>
<feature type="repeat" description="ANK" evidence="3">
    <location>
        <begin position="133"/>
        <end position="165"/>
    </location>
</feature>
<dbReference type="Gene3D" id="1.25.40.20">
    <property type="entry name" value="Ankyrin repeat-containing domain"/>
    <property type="match status" value="2"/>
</dbReference>
<reference evidence="4 5" key="1">
    <citation type="journal article" date="2024" name="Science">
        <title>Giant polyketide synthase enzymes in the biosynthesis of giant marine polyether toxins.</title>
        <authorList>
            <person name="Fallon T.R."/>
            <person name="Shende V.V."/>
            <person name="Wierzbicki I.H."/>
            <person name="Pendleton A.L."/>
            <person name="Watervoot N.F."/>
            <person name="Auber R.P."/>
            <person name="Gonzalez D.J."/>
            <person name="Wisecaver J.H."/>
            <person name="Moore B.S."/>
        </authorList>
    </citation>
    <scope>NUCLEOTIDE SEQUENCE [LARGE SCALE GENOMIC DNA]</scope>
    <source>
        <strain evidence="4 5">12B1</strain>
    </source>
</reference>
<feature type="repeat" description="ANK" evidence="3">
    <location>
        <begin position="100"/>
        <end position="132"/>
    </location>
</feature>
<dbReference type="SMART" id="SM00248">
    <property type="entry name" value="ANK"/>
    <property type="match status" value="2"/>
</dbReference>
<keyword evidence="2 3" id="KW-0040">ANK repeat</keyword>
<dbReference type="PANTHER" id="PTHR24171:SF8">
    <property type="entry name" value="BRCA1-ASSOCIATED RING DOMAIN PROTEIN 1"/>
    <property type="match status" value="1"/>
</dbReference>
<organism evidence="4 5">
    <name type="scientific">Prymnesium parvum</name>
    <name type="common">Toxic golden alga</name>
    <dbReference type="NCBI Taxonomy" id="97485"/>
    <lineage>
        <taxon>Eukaryota</taxon>
        <taxon>Haptista</taxon>
        <taxon>Haptophyta</taxon>
        <taxon>Prymnesiophyceae</taxon>
        <taxon>Prymnesiales</taxon>
        <taxon>Prymnesiaceae</taxon>
        <taxon>Prymnesium</taxon>
    </lineage>
</organism>
<keyword evidence="5" id="KW-1185">Reference proteome</keyword>
<dbReference type="SUPFAM" id="SSF48403">
    <property type="entry name" value="Ankyrin repeat"/>
    <property type="match status" value="1"/>
</dbReference>
<dbReference type="Proteomes" id="UP001515480">
    <property type="component" value="Unassembled WGS sequence"/>
</dbReference>
<dbReference type="PRINTS" id="PR01415">
    <property type="entry name" value="ANKYRIN"/>
</dbReference>
<dbReference type="EMBL" id="JBGBPQ010000001">
    <property type="protein sequence ID" value="KAL1529681.1"/>
    <property type="molecule type" value="Genomic_DNA"/>
</dbReference>
<dbReference type="AlphaFoldDB" id="A0AB34KA24"/>
<name>A0AB34KA24_PRYPA</name>